<dbReference type="InterPro" id="IPR000845">
    <property type="entry name" value="Nucleoside_phosphorylase_d"/>
</dbReference>
<evidence type="ECO:0000313" key="4">
    <source>
        <dbReference type="Proteomes" id="UP001500279"/>
    </source>
</evidence>
<dbReference type="PANTHER" id="PTHR38643:SF1">
    <property type="entry name" value="PURINE NUCLEOSIDE PERMEASE C285.05-RELATED"/>
    <property type="match status" value="1"/>
</dbReference>
<reference evidence="3 4" key="1">
    <citation type="journal article" date="2019" name="Int. J. Syst. Evol. Microbiol.">
        <title>The Global Catalogue of Microorganisms (GCM) 10K type strain sequencing project: providing services to taxonomists for standard genome sequencing and annotation.</title>
        <authorList>
            <consortium name="The Broad Institute Genomics Platform"/>
            <consortium name="The Broad Institute Genome Sequencing Center for Infectious Disease"/>
            <person name="Wu L."/>
            <person name="Ma J."/>
        </authorList>
    </citation>
    <scope>NUCLEOTIDE SEQUENCE [LARGE SCALE GENOMIC DNA]</scope>
    <source>
        <strain evidence="3 4">JCM 15503</strain>
    </source>
</reference>
<gene>
    <name evidence="3" type="ORF">GCM10009107_37060</name>
</gene>
<dbReference type="RefSeq" id="WP_259374079.1">
    <property type="nucleotide sequence ID" value="NZ_BAAAEW010000023.1"/>
</dbReference>
<comment type="caution">
    <text evidence="3">The sequence shown here is derived from an EMBL/GenBank/DDBJ whole genome shotgun (WGS) entry which is preliminary data.</text>
</comment>
<dbReference type="InterPro" id="IPR035994">
    <property type="entry name" value="Nucleoside_phosphorylase_sf"/>
</dbReference>
<feature type="signal peptide" evidence="1">
    <location>
        <begin position="1"/>
        <end position="19"/>
    </location>
</feature>
<evidence type="ECO:0000256" key="1">
    <source>
        <dbReference type="SAM" id="SignalP"/>
    </source>
</evidence>
<dbReference type="EMBL" id="BAAAEW010000023">
    <property type="protein sequence ID" value="GAA0757433.1"/>
    <property type="molecule type" value="Genomic_DNA"/>
</dbReference>
<keyword evidence="1" id="KW-0732">Signal</keyword>
<accession>A0ABN1K7L4</accession>
<dbReference type="Proteomes" id="UP001500279">
    <property type="component" value="Unassembled WGS sequence"/>
</dbReference>
<feature type="chain" id="PRO_5046922909" description="Nucleoside phosphorylase domain-containing protein" evidence="1">
    <location>
        <begin position="20"/>
        <end position="672"/>
    </location>
</feature>
<dbReference type="InterPro" id="IPR009486">
    <property type="entry name" value="Pur_nuclsid_perm"/>
</dbReference>
<dbReference type="SUPFAM" id="SSF53167">
    <property type="entry name" value="Purine and uridine phosphorylases"/>
    <property type="match status" value="1"/>
</dbReference>
<dbReference type="CDD" id="cd09008">
    <property type="entry name" value="MTAN"/>
    <property type="match status" value="1"/>
</dbReference>
<dbReference type="Gene3D" id="3.40.50.1580">
    <property type="entry name" value="Nucleoside phosphorylase domain"/>
    <property type="match status" value="2"/>
</dbReference>
<protein>
    <recommendedName>
        <fullName evidence="2">Nucleoside phosphorylase domain-containing protein</fullName>
    </recommendedName>
</protein>
<sequence length="672" mass="71354">MRTAAAAALLALTGLPAFAADSPRCLSDCTPRIGIVSAFGAEADLLLAQLQQPQAWTIEGKRFTTGELEGHRVVVVLSGVSIVNSTLVTQQMLDHFRIDRLVMSGIAGGVNPANHVGDVTVPDRWAMPMEVFWNGDEKLPSPCGAQGDVSCLGLKLAQPDGKTVPPFALQGAGGSVQTGLFMRETYALNAANAPAGEYRFDYPVDPAMLAVAKSLKPDLQRCGPRAKQADGSLDPKLCMKTQPRLLVGGRGVSAPVFLANAQYRRYLFDTLQAQTFEMETAALAHVAYVNQVPYIAFRSLSDLAGAEAFDADVGAMFASGLAEANEAAVTLAFLKAWQSPLTSVSTKITGADSGARKVKALVISMFGPEAEPWIKPFALDQAITVPGLSPDYPALRCSADDVCLLTTGMGHSNAAASVLAVTLDPRFDLRQTYFLIAGIAGIDPAQGTLGSAAWARWLVDVGIAHEIDAREMPKSWKSGYYGVLTKGPGEKPKLEYRTEVARVDEALLQKALALSKGVALQDSPQAQAYRAKYKTGPAAQPPAVIQCDTLGGDTWWHGDKLGQHARDWTKLMTDGAGTYCTTQQEDNATRNALERAAAAGKVDLKRLAVLRTASNFDRPHPGQTAQQSLLASTTGATGGFVPATQNLAIVGGTLVRDIVANWAQWQRGVPAP</sequence>
<dbReference type="Pfam" id="PF06516">
    <property type="entry name" value="NUP"/>
    <property type="match status" value="1"/>
</dbReference>
<feature type="domain" description="Nucleoside phosphorylase" evidence="2">
    <location>
        <begin position="32"/>
        <end position="319"/>
    </location>
</feature>
<name>A0ABN1K7L4_9BURK</name>
<dbReference type="Pfam" id="PF01048">
    <property type="entry name" value="PNP_UDP_1"/>
    <property type="match status" value="1"/>
</dbReference>
<evidence type="ECO:0000313" key="3">
    <source>
        <dbReference type="EMBL" id="GAA0757433.1"/>
    </source>
</evidence>
<dbReference type="PANTHER" id="PTHR38643">
    <property type="entry name" value="PURINE NUCLEOSIDE PERMEASE C285.05-RELATED"/>
    <property type="match status" value="1"/>
</dbReference>
<organism evidence="3 4">
    <name type="scientific">Ideonella azotifigens</name>
    <dbReference type="NCBI Taxonomy" id="513160"/>
    <lineage>
        <taxon>Bacteria</taxon>
        <taxon>Pseudomonadati</taxon>
        <taxon>Pseudomonadota</taxon>
        <taxon>Betaproteobacteria</taxon>
        <taxon>Burkholderiales</taxon>
        <taxon>Sphaerotilaceae</taxon>
        <taxon>Ideonella</taxon>
    </lineage>
</organism>
<proteinExistence type="predicted"/>
<evidence type="ECO:0000259" key="2">
    <source>
        <dbReference type="Pfam" id="PF01048"/>
    </source>
</evidence>
<keyword evidence="4" id="KW-1185">Reference proteome</keyword>